<dbReference type="Proteomes" id="UP000199073">
    <property type="component" value="Unassembled WGS sequence"/>
</dbReference>
<organism evidence="1 2">
    <name type="scientific">Desulforhopalus singaporensis</name>
    <dbReference type="NCBI Taxonomy" id="91360"/>
    <lineage>
        <taxon>Bacteria</taxon>
        <taxon>Pseudomonadati</taxon>
        <taxon>Thermodesulfobacteriota</taxon>
        <taxon>Desulfobulbia</taxon>
        <taxon>Desulfobulbales</taxon>
        <taxon>Desulfocapsaceae</taxon>
        <taxon>Desulforhopalus</taxon>
    </lineage>
</organism>
<dbReference type="AlphaFoldDB" id="A0A1H0TM87"/>
<proteinExistence type="predicted"/>
<evidence type="ECO:0000313" key="1">
    <source>
        <dbReference type="EMBL" id="SDP55157.1"/>
    </source>
</evidence>
<keyword evidence="2" id="KW-1185">Reference proteome</keyword>
<protein>
    <submittedName>
        <fullName evidence="1">Uncharacterized protein</fullName>
    </submittedName>
</protein>
<accession>A0A1H0TM87</accession>
<reference evidence="1 2" key="1">
    <citation type="submission" date="2016-10" db="EMBL/GenBank/DDBJ databases">
        <authorList>
            <person name="de Groot N.N."/>
        </authorList>
    </citation>
    <scope>NUCLEOTIDE SEQUENCE [LARGE SCALE GENOMIC DNA]</scope>
    <source>
        <strain evidence="1 2">DSM 12130</strain>
    </source>
</reference>
<sequence length="78" mass="9605">MKYRCKLTGDFYLTKLFFVDAMEKCKNHREVSGDFYCQKYQTYLCRECARCSDLKMYCKFRSACLINFHEKERRLNER</sequence>
<gene>
    <name evidence="1" type="ORF">SAMN05660330_03158</name>
</gene>
<dbReference type="EMBL" id="FNJI01000025">
    <property type="protein sequence ID" value="SDP55157.1"/>
    <property type="molecule type" value="Genomic_DNA"/>
</dbReference>
<evidence type="ECO:0000313" key="2">
    <source>
        <dbReference type="Proteomes" id="UP000199073"/>
    </source>
</evidence>
<name>A0A1H0TM87_9BACT</name>